<dbReference type="InterPro" id="IPR051416">
    <property type="entry name" value="phD-YefM_TA_antitoxins"/>
</dbReference>
<dbReference type="SUPFAM" id="SSF143120">
    <property type="entry name" value="YefM-like"/>
    <property type="match status" value="1"/>
</dbReference>
<dbReference type="PANTHER" id="PTHR35377:SF5">
    <property type="entry name" value="ANTITOXIN VAPB46"/>
    <property type="match status" value="1"/>
</dbReference>
<evidence type="ECO:0000256" key="1">
    <source>
        <dbReference type="ARBA" id="ARBA00009981"/>
    </source>
</evidence>
<evidence type="ECO:0000256" key="2">
    <source>
        <dbReference type="RuleBase" id="RU362080"/>
    </source>
</evidence>
<comment type="function">
    <text evidence="2">Antitoxin component of a type II toxin-antitoxin (TA) system.</text>
</comment>
<comment type="similarity">
    <text evidence="1 2">Belongs to the phD/YefM antitoxin family.</text>
</comment>
<dbReference type="AlphaFoldDB" id="A0A2A3YHB0"/>
<accession>A0A2A3YHB0</accession>
<dbReference type="PANTHER" id="PTHR35377">
    <property type="entry name" value="ANTITOXIN VAPB49-RELATED-RELATED"/>
    <property type="match status" value="1"/>
</dbReference>
<evidence type="ECO:0000313" key="4">
    <source>
        <dbReference type="Proteomes" id="UP000218598"/>
    </source>
</evidence>
<evidence type="ECO:0000313" key="3">
    <source>
        <dbReference type="EMBL" id="PCC38609.1"/>
    </source>
</evidence>
<organism evidence="3 4">
    <name type="scientific">Brachybacterium alimentarium</name>
    <dbReference type="NCBI Taxonomy" id="47845"/>
    <lineage>
        <taxon>Bacteria</taxon>
        <taxon>Bacillati</taxon>
        <taxon>Actinomycetota</taxon>
        <taxon>Actinomycetes</taxon>
        <taxon>Micrococcales</taxon>
        <taxon>Dermabacteraceae</taxon>
        <taxon>Brachybacterium</taxon>
    </lineage>
</organism>
<dbReference type="InterPro" id="IPR036165">
    <property type="entry name" value="YefM-like_sf"/>
</dbReference>
<dbReference type="Pfam" id="PF02604">
    <property type="entry name" value="PhdYeFM_antitox"/>
    <property type="match status" value="1"/>
</dbReference>
<comment type="caution">
    <text evidence="3">The sequence shown here is derived from an EMBL/GenBank/DDBJ whole genome shotgun (WGS) entry which is preliminary data.</text>
</comment>
<gene>
    <name evidence="3" type="ORF">CIK66_13655</name>
</gene>
<keyword evidence="4" id="KW-1185">Reference proteome</keyword>
<protein>
    <recommendedName>
        <fullName evidence="2">Antitoxin</fullName>
    </recommendedName>
</protein>
<dbReference type="OrthoDB" id="4419580at2"/>
<proteinExistence type="inferred from homology"/>
<dbReference type="Gene3D" id="3.40.1620.10">
    <property type="entry name" value="YefM-like domain"/>
    <property type="match status" value="1"/>
</dbReference>
<name>A0A2A3YHB0_9MICO</name>
<dbReference type="EMBL" id="NRGR01000021">
    <property type="protein sequence ID" value="PCC38609.1"/>
    <property type="molecule type" value="Genomic_DNA"/>
</dbReference>
<dbReference type="Proteomes" id="UP000218598">
    <property type="component" value="Unassembled WGS sequence"/>
</dbReference>
<dbReference type="NCBIfam" id="TIGR01552">
    <property type="entry name" value="phd_fam"/>
    <property type="match status" value="1"/>
</dbReference>
<sequence length="98" mass="10924">MSVMSTIPHRELRNHSTEILRRVEAGETFSITNNGRTVARLVPYSRSPLDALRETGRVSAVRQVDLEAIPPVHGVSSREILDDLRGEEWSSTSTPQPC</sequence>
<reference evidence="3 4" key="1">
    <citation type="journal article" date="2017" name="Elife">
        <title>Extensive horizontal gene transfer in cheese-associated bacteria.</title>
        <authorList>
            <person name="Bonham K.S."/>
            <person name="Wolfe B.E."/>
            <person name="Dutton R.J."/>
        </authorList>
    </citation>
    <scope>NUCLEOTIDE SEQUENCE [LARGE SCALE GENOMIC DNA]</scope>
    <source>
        <strain evidence="3 4">341_9</strain>
    </source>
</reference>
<dbReference type="GO" id="GO:0097351">
    <property type="term" value="F:toxin sequestering activity"/>
    <property type="evidence" value="ECO:0007669"/>
    <property type="project" value="TreeGrafter"/>
</dbReference>
<dbReference type="InterPro" id="IPR006442">
    <property type="entry name" value="Antitoxin_Phd/YefM"/>
</dbReference>